<dbReference type="EMBL" id="CAJJDM010000022">
    <property type="protein sequence ID" value="CAD8056427.1"/>
    <property type="molecule type" value="Genomic_DNA"/>
</dbReference>
<dbReference type="InterPro" id="IPR011948">
    <property type="entry name" value="Dullard_phosphatase"/>
</dbReference>
<accession>A0A8S1KNW4</accession>
<sequence>MDNIYKFRASTSVQHLQHLNNDKQFYSEDEQSETKKKDEFQLKQISKPPSKMSHFSQNLTGYQTDDSDKDSPKHAKKGPTSQKPSKFRNLINGIEGDVEGAEEEREEDIKTHKIQSNNEDPYNVKEQSTKIQQKMKEYNNQQVFQVKLQRDVNSDIELSKAKQNARCKFFNHPFRHLIYGPTIGETSFNKFLQLTQRGLIYATRCLKGPSLNFIKTKMQVLPEARNPKAKTLLLDLDETLIHSCSSREKSQTCIIAVSEQGEEARIYLNVRPFCQWFLQQMSQLYTIYIYTASSSAYASTIVKYLDPKGQWISGILSRQNCLETKNGFYIKDLRIISNKQIKNMLIVDNLAHSFGFQIDNGIPILEWHEDKNDQELKYLATYLMEAADQEDLRLFNKNKLKLLDLIEYKFD</sequence>
<feature type="domain" description="FCP1 homology" evidence="2">
    <location>
        <begin position="225"/>
        <end position="386"/>
    </location>
</feature>
<dbReference type="Pfam" id="PF03031">
    <property type="entry name" value="NIF"/>
    <property type="match status" value="1"/>
</dbReference>
<dbReference type="Proteomes" id="UP000688137">
    <property type="component" value="Unassembled WGS sequence"/>
</dbReference>
<evidence type="ECO:0000256" key="1">
    <source>
        <dbReference type="SAM" id="MobiDB-lite"/>
    </source>
</evidence>
<dbReference type="InterPro" id="IPR004274">
    <property type="entry name" value="FCP1_dom"/>
</dbReference>
<dbReference type="AlphaFoldDB" id="A0A8S1KNW4"/>
<feature type="compositionally biased region" description="Polar residues" evidence="1">
    <location>
        <begin position="53"/>
        <end position="64"/>
    </location>
</feature>
<comment type="caution">
    <text evidence="3">The sequence shown here is derived from an EMBL/GenBank/DDBJ whole genome shotgun (WGS) entry which is preliminary data.</text>
</comment>
<feature type="region of interest" description="Disordered" evidence="1">
    <location>
        <begin position="23"/>
        <end position="126"/>
    </location>
</feature>
<dbReference type="PROSITE" id="PS50969">
    <property type="entry name" value="FCP1"/>
    <property type="match status" value="1"/>
</dbReference>
<proteinExistence type="predicted"/>
<organism evidence="3 4">
    <name type="scientific">Paramecium primaurelia</name>
    <dbReference type="NCBI Taxonomy" id="5886"/>
    <lineage>
        <taxon>Eukaryota</taxon>
        <taxon>Sar</taxon>
        <taxon>Alveolata</taxon>
        <taxon>Ciliophora</taxon>
        <taxon>Intramacronucleata</taxon>
        <taxon>Oligohymenophorea</taxon>
        <taxon>Peniculida</taxon>
        <taxon>Parameciidae</taxon>
        <taxon>Paramecium</taxon>
    </lineage>
</organism>
<evidence type="ECO:0000259" key="2">
    <source>
        <dbReference type="PROSITE" id="PS50969"/>
    </source>
</evidence>
<name>A0A8S1KNW4_PARPR</name>
<dbReference type="InterPro" id="IPR050365">
    <property type="entry name" value="TIM50"/>
</dbReference>
<gene>
    <name evidence="3" type="ORF">PPRIM_AZ9-3.1.T0240306</name>
</gene>
<protein>
    <recommendedName>
        <fullName evidence="2">FCP1 homology domain-containing protein</fullName>
    </recommendedName>
</protein>
<dbReference type="CDD" id="cd07521">
    <property type="entry name" value="HAD_FCP1-like"/>
    <property type="match status" value="1"/>
</dbReference>
<dbReference type="FunFam" id="3.40.50.1000:FF:000121">
    <property type="entry name" value="Uncharacterized protein"/>
    <property type="match status" value="1"/>
</dbReference>
<dbReference type="PANTHER" id="PTHR12210">
    <property type="entry name" value="DULLARD PROTEIN PHOSPHATASE"/>
    <property type="match status" value="1"/>
</dbReference>
<feature type="compositionally biased region" description="Polar residues" evidence="1">
    <location>
        <begin position="114"/>
        <end position="126"/>
    </location>
</feature>
<dbReference type="GO" id="GO:0016791">
    <property type="term" value="F:phosphatase activity"/>
    <property type="evidence" value="ECO:0007669"/>
    <property type="project" value="InterPro"/>
</dbReference>
<keyword evidence="4" id="KW-1185">Reference proteome</keyword>
<evidence type="ECO:0000313" key="3">
    <source>
        <dbReference type="EMBL" id="CAD8056427.1"/>
    </source>
</evidence>
<dbReference type="SMART" id="SM00577">
    <property type="entry name" value="CPDc"/>
    <property type="match status" value="1"/>
</dbReference>
<dbReference type="NCBIfam" id="TIGR02251">
    <property type="entry name" value="HIF-SF_euk"/>
    <property type="match status" value="1"/>
</dbReference>
<reference evidence="3" key="1">
    <citation type="submission" date="2021-01" db="EMBL/GenBank/DDBJ databases">
        <authorList>
            <consortium name="Genoscope - CEA"/>
            <person name="William W."/>
        </authorList>
    </citation>
    <scope>NUCLEOTIDE SEQUENCE</scope>
</reference>
<evidence type="ECO:0000313" key="4">
    <source>
        <dbReference type="Proteomes" id="UP000688137"/>
    </source>
</evidence>
<feature type="compositionally biased region" description="Basic and acidic residues" evidence="1">
    <location>
        <begin position="32"/>
        <end position="41"/>
    </location>
</feature>
<feature type="compositionally biased region" description="Acidic residues" evidence="1">
    <location>
        <begin position="96"/>
        <end position="106"/>
    </location>
</feature>
<dbReference type="OMA" id="KQNARCK"/>